<proteinExistence type="predicted"/>
<protein>
    <submittedName>
        <fullName evidence="1">Uncharacterized protein</fullName>
    </submittedName>
</protein>
<accession>A0A6J5PU51</accession>
<name>A0A6J5PU51_9CAUD</name>
<sequence>MATQSLKMKIGIVEYDFNKVIEVWIRKECRREARKIIKIMLNWETRYSYIMLVELVIYHEKEMGNIVCSHLDFMKSRLVDFGRMKPGGCFGEPLVELEKED</sequence>
<evidence type="ECO:0000313" key="1">
    <source>
        <dbReference type="EMBL" id="CAB4175409.1"/>
    </source>
</evidence>
<reference evidence="1" key="1">
    <citation type="submission" date="2020-05" db="EMBL/GenBank/DDBJ databases">
        <authorList>
            <person name="Chiriac C."/>
            <person name="Salcher M."/>
            <person name="Ghai R."/>
            <person name="Kavagutti S V."/>
        </authorList>
    </citation>
    <scope>NUCLEOTIDE SEQUENCE</scope>
</reference>
<dbReference type="EMBL" id="LR796923">
    <property type="protein sequence ID" value="CAB4175409.1"/>
    <property type="molecule type" value="Genomic_DNA"/>
</dbReference>
<gene>
    <name evidence="1" type="ORF">UFOVP972_176</name>
</gene>
<organism evidence="1">
    <name type="scientific">uncultured Caudovirales phage</name>
    <dbReference type="NCBI Taxonomy" id="2100421"/>
    <lineage>
        <taxon>Viruses</taxon>
        <taxon>Duplodnaviria</taxon>
        <taxon>Heunggongvirae</taxon>
        <taxon>Uroviricota</taxon>
        <taxon>Caudoviricetes</taxon>
        <taxon>Peduoviridae</taxon>
        <taxon>Maltschvirus</taxon>
        <taxon>Maltschvirus maltsch</taxon>
    </lineage>
</organism>